<protein>
    <recommendedName>
        <fullName evidence="3">DUF4304 domain-containing protein</fullName>
    </recommendedName>
</protein>
<keyword evidence="2" id="KW-1185">Reference proteome</keyword>
<evidence type="ECO:0000313" key="1">
    <source>
        <dbReference type="EMBL" id="PQA53374.1"/>
    </source>
</evidence>
<dbReference type="AlphaFoldDB" id="A0A2S7IEP8"/>
<proteinExistence type="predicted"/>
<dbReference type="Proteomes" id="UP000239590">
    <property type="component" value="Unassembled WGS sequence"/>
</dbReference>
<reference evidence="2" key="1">
    <citation type="submission" date="2018-02" db="EMBL/GenBank/DDBJ databases">
        <title>Genome sequencing of Solimonas sp. HR-BB.</title>
        <authorList>
            <person name="Lee Y."/>
            <person name="Jeon C.O."/>
        </authorList>
    </citation>
    <scope>NUCLEOTIDE SEQUENCE [LARGE SCALE GENOMIC DNA]</scope>
    <source>
        <strain evidence="2">HR-U</strain>
    </source>
</reference>
<dbReference type="OrthoDB" id="1424757at2"/>
<evidence type="ECO:0008006" key="3">
    <source>
        <dbReference type="Google" id="ProtNLM"/>
    </source>
</evidence>
<evidence type="ECO:0000313" key="2">
    <source>
        <dbReference type="Proteomes" id="UP000239590"/>
    </source>
</evidence>
<organism evidence="1 2">
    <name type="scientific">Siphonobacter curvatus</name>
    <dbReference type="NCBI Taxonomy" id="2094562"/>
    <lineage>
        <taxon>Bacteria</taxon>
        <taxon>Pseudomonadati</taxon>
        <taxon>Bacteroidota</taxon>
        <taxon>Cytophagia</taxon>
        <taxon>Cytophagales</taxon>
        <taxon>Cytophagaceae</taxon>
        <taxon>Siphonobacter</taxon>
    </lineage>
</organism>
<dbReference type="EMBL" id="PTRA01000009">
    <property type="protein sequence ID" value="PQA53374.1"/>
    <property type="molecule type" value="Genomic_DNA"/>
</dbReference>
<sequence>MSQLKWEELKVYRPLPKEALTPAFKDFTAIIAENLLPYGFKKVGRRLIRPSKDLLQVIHIDTRGSWMGRNESFETEIGLATVYDTDCFVKNHELTGSKKIERLIPGLKNYGRITQEYKVFAEFYTRTLIEYILPYFRRYSSSTDVLTNRAQFKVGEVSGRNENLILFCELAQHMNQEASAILSRKLVLARNRSCSDAAIQEVERINQYLHANQWDQIDQILLDYKSQVVKKLKLKTQGD</sequence>
<dbReference type="RefSeq" id="WP_104715972.1">
    <property type="nucleotide sequence ID" value="NZ_PTRA01000009.1"/>
</dbReference>
<accession>A0A2S7IEP8</accession>
<comment type="caution">
    <text evidence="1">The sequence shown here is derived from an EMBL/GenBank/DDBJ whole genome shotgun (WGS) entry which is preliminary data.</text>
</comment>
<gene>
    <name evidence="1" type="ORF">C5O19_24310</name>
</gene>
<name>A0A2S7IEP8_9BACT</name>